<dbReference type="Proteomes" id="UP000272942">
    <property type="component" value="Unassembled WGS sequence"/>
</dbReference>
<proteinExistence type="predicted"/>
<keyword evidence="3" id="KW-1185">Reference proteome</keyword>
<evidence type="ECO:0000313" key="3">
    <source>
        <dbReference type="Proteomes" id="UP000272942"/>
    </source>
</evidence>
<gene>
    <name evidence="2" type="ORF">ECPE_LOCUS18496</name>
</gene>
<sequence length="143" mass="15643">MIVGSIDPKDHVRQGAANESKEIVSDSVRPETLPNLSDPNMIAPVPVVPGLSSNPDFWLPACPLRPVRPPLVPDTETGPAVTAGIRDTLTRAKPDPERVKPRQNLAETDPAAFVLLLTSRLEKVKESRGKMEKLLSWVNQVRV</sequence>
<reference evidence="4" key="1">
    <citation type="submission" date="2016-06" db="UniProtKB">
        <authorList>
            <consortium name="WormBaseParasite"/>
        </authorList>
    </citation>
    <scope>IDENTIFICATION</scope>
</reference>
<dbReference type="OrthoDB" id="10674015at2759"/>
<feature type="region of interest" description="Disordered" evidence="1">
    <location>
        <begin position="1"/>
        <end position="40"/>
    </location>
</feature>
<accession>A0A183BH11</accession>
<name>A0A183BH11_9TREM</name>
<dbReference type="EMBL" id="UZAN01079609">
    <property type="protein sequence ID" value="VDP96471.1"/>
    <property type="molecule type" value="Genomic_DNA"/>
</dbReference>
<dbReference type="WBParaSite" id="ECPE_0001854601-mRNA-1">
    <property type="protein sequence ID" value="ECPE_0001854601-mRNA-1"/>
    <property type="gene ID" value="ECPE_0001854601"/>
</dbReference>
<evidence type="ECO:0000313" key="4">
    <source>
        <dbReference type="WBParaSite" id="ECPE_0001854601-mRNA-1"/>
    </source>
</evidence>
<protein>
    <submittedName>
        <fullName evidence="4">BESS domain-containing protein</fullName>
    </submittedName>
</protein>
<evidence type="ECO:0000313" key="2">
    <source>
        <dbReference type="EMBL" id="VDP96471.1"/>
    </source>
</evidence>
<feature type="compositionally biased region" description="Basic and acidic residues" evidence="1">
    <location>
        <begin position="7"/>
        <end position="24"/>
    </location>
</feature>
<reference evidence="2 3" key="2">
    <citation type="submission" date="2018-11" db="EMBL/GenBank/DDBJ databases">
        <authorList>
            <consortium name="Pathogen Informatics"/>
        </authorList>
    </citation>
    <scope>NUCLEOTIDE SEQUENCE [LARGE SCALE GENOMIC DNA]</scope>
    <source>
        <strain evidence="2 3">Egypt</strain>
    </source>
</reference>
<dbReference type="AlphaFoldDB" id="A0A183BH11"/>
<evidence type="ECO:0000256" key="1">
    <source>
        <dbReference type="SAM" id="MobiDB-lite"/>
    </source>
</evidence>
<organism evidence="4">
    <name type="scientific">Echinostoma caproni</name>
    <dbReference type="NCBI Taxonomy" id="27848"/>
    <lineage>
        <taxon>Eukaryota</taxon>
        <taxon>Metazoa</taxon>
        <taxon>Spiralia</taxon>
        <taxon>Lophotrochozoa</taxon>
        <taxon>Platyhelminthes</taxon>
        <taxon>Trematoda</taxon>
        <taxon>Digenea</taxon>
        <taxon>Plagiorchiida</taxon>
        <taxon>Echinostomata</taxon>
        <taxon>Echinostomatoidea</taxon>
        <taxon>Echinostomatidae</taxon>
        <taxon>Echinostoma</taxon>
    </lineage>
</organism>